<evidence type="ECO:0000313" key="1">
    <source>
        <dbReference type="EMBL" id="GGB67291.1"/>
    </source>
</evidence>
<keyword evidence="2" id="KW-1185">Reference proteome</keyword>
<evidence type="ECO:0000313" key="2">
    <source>
        <dbReference type="Proteomes" id="UP000615760"/>
    </source>
</evidence>
<accession>A0ABQ1JF05</accession>
<sequence>MTVSDLLKKRNQKIVERYHQLKLLKMRSDEAKKIISNEFNNLSISTIDQVIYNKKYSNSPYTKE</sequence>
<name>A0ABQ1JF05_9FLAO</name>
<evidence type="ECO:0008006" key="3">
    <source>
        <dbReference type="Google" id="ProtNLM"/>
    </source>
</evidence>
<proteinExistence type="predicted"/>
<dbReference type="Proteomes" id="UP000615760">
    <property type="component" value="Unassembled WGS sequence"/>
</dbReference>
<gene>
    <name evidence="1" type="ORF">GCM10007424_04110</name>
</gene>
<comment type="caution">
    <text evidence="1">The sequence shown here is derived from an EMBL/GenBank/DDBJ whole genome shotgun (WGS) entry which is preliminary data.</text>
</comment>
<protein>
    <recommendedName>
        <fullName evidence="3">Lacal_2735 family protein</fullName>
    </recommendedName>
</protein>
<reference evidence="2" key="1">
    <citation type="journal article" date="2019" name="Int. J. Syst. Evol. Microbiol.">
        <title>The Global Catalogue of Microorganisms (GCM) 10K type strain sequencing project: providing services to taxonomists for standard genome sequencing and annotation.</title>
        <authorList>
            <consortium name="The Broad Institute Genomics Platform"/>
            <consortium name="The Broad Institute Genome Sequencing Center for Infectious Disease"/>
            <person name="Wu L."/>
            <person name="Ma J."/>
        </authorList>
    </citation>
    <scope>NUCLEOTIDE SEQUENCE [LARGE SCALE GENOMIC DNA]</scope>
    <source>
        <strain evidence="2">CGMCC 1.15461</strain>
    </source>
</reference>
<organism evidence="1 2">
    <name type="scientific">Flavobacterium suaedae</name>
    <dbReference type="NCBI Taxonomy" id="1767027"/>
    <lineage>
        <taxon>Bacteria</taxon>
        <taxon>Pseudomonadati</taxon>
        <taxon>Bacteroidota</taxon>
        <taxon>Flavobacteriia</taxon>
        <taxon>Flavobacteriales</taxon>
        <taxon>Flavobacteriaceae</taxon>
        <taxon>Flavobacterium</taxon>
    </lineage>
</organism>
<dbReference type="EMBL" id="BMJE01000001">
    <property type="protein sequence ID" value="GGB67291.1"/>
    <property type="molecule type" value="Genomic_DNA"/>
</dbReference>